<keyword evidence="4" id="KW-0862">Zinc</keyword>
<accession>A0A7C5X4I8</accession>
<dbReference type="PANTHER" id="PTHR46233">
    <property type="entry name" value="HYDROXYACYLGLUTATHIONE HYDROLASE GLOC"/>
    <property type="match status" value="1"/>
</dbReference>
<dbReference type="InterPro" id="IPR001279">
    <property type="entry name" value="Metallo-B-lactamas"/>
</dbReference>
<dbReference type="Gene3D" id="3.60.15.10">
    <property type="entry name" value="Ribonuclease Z/Hydroxyacylglutathione hydrolase-like"/>
    <property type="match status" value="1"/>
</dbReference>
<evidence type="ECO:0000256" key="3">
    <source>
        <dbReference type="ARBA" id="ARBA00022801"/>
    </source>
</evidence>
<evidence type="ECO:0000256" key="2">
    <source>
        <dbReference type="ARBA" id="ARBA00022723"/>
    </source>
</evidence>
<dbReference type="SUPFAM" id="SSF56281">
    <property type="entry name" value="Metallo-hydrolase/oxidoreductase"/>
    <property type="match status" value="1"/>
</dbReference>
<sequence>MILKVIPVGPLSMNCSVIIDEDTGQSVVIDPGADLEVILKTLEGTKPKYILATHGHIDHVGQVKGLKERLGVPFLVHKEDLFLLNDPIWKGFDLYVGADLPCPEPDDFLEEGMELSFGKIRLKVLHTPGHTPGHCCFYSEEKLLIAGDLLFRGSVGRWDLPGGSLEDLKKSLRRVALELPEDVRVITGHGEETTIGREKRFNPLLREILSR</sequence>
<evidence type="ECO:0000259" key="5">
    <source>
        <dbReference type="SMART" id="SM00849"/>
    </source>
</evidence>
<dbReference type="SMART" id="SM00849">
    <property type="entry name" value="Lactamase_B"/>
    <property type="match status" value="1"/>
</dbReference>
<dbReference type="PANTHER" id="PTHR46233:SF3">
    <property type="entry name" value="HYDROXYACYLGLUTATHIONE HYDROLASE GLOC"/>
    <property type="match status" value="1"/>
</dbReference>
<comment type="caution">
    <text evidence="6">The sequence shown here is derived from an EMBL/GenBank/DDBJ whole genome shotgun (WGS) entry which is preliminary data.</text>
</comment>
<dbReference type="GO" id="GO:0016787">
    <property type="term" value="F:hydrolase activity"/>
    <property type="evidence" value="ECO:0007669"/>
    <property type="project" value="UniProtKB-KW"/>
</dbReference>
<dbReference type="InterPro" id="IPR036866">
    <property type="entry name" value="RibonucZ/Hydroxyglut_hydro"/>
</dbReference>
<keyword evidence="3 6" id="KW-0378">Hydrolase</keyword>
<comment type="cofactor">
    <cofactor evidence="1">
        <name>Zn(2+)</name>
        <dbReference type="ChEBI" id="CHEBI:29105"/>
    </cofactor>
</comment>
<organism evidence="6">
    <name type="scientific">Thermocrinis ruber</name>
    <dbReference type="NCBI Taxonomy" id="75906"/>
    <lineage>
        <taxon>Bacteria</taxon>
        <taxon>Pseudomonadati</taxon>
        <taxon>Aquificota</taxon>
        <taxon>Aquificia</taxon>
        <taxon>Aquificales</taxon>
        <taxon>Aquificaceae</taxon>
        <taxon>Thermocrinis</taxon>
    </lineage>
</organism>
<evidence type="ECO:0000313" key="6">
    <source>
        <dbReference type="EMBL" id="HHO74556.1"/>
    </source>
</evidence>
<gene>
    <name evidence="6" type="ORF">ENN04_08015</name>
</gene>
<evidence type="ECO:0000256" key="4">
    <source>
        <dbReference type="ARBA" id="ARBA00022833"/>
    </source>
</evidence>
<dbReference type="EMBL" id="DSAC01000098">
    <property type="protein sequence ID" value="HHO74556.1"/>
    <property type="molecule type" value="Genomic_DNA"/>
</dbReference>
<evidence type="ECO:0000256" key="1">
    <source>
        <dbReference type="ARBA" id="ARBA00001947"/>
    </source>
</evidence>
<keyword evidence="2" id="KW-0479">Metal-binding</keyword>
<feature type="domain" description="Metallo-beta-lactamase" evidence="5">
    <location>
        <begin position="12"/>
        <end position="189"/>
    </location>
</feature>
<dbReference type="AlphaFoldDB" id="A0A7C5X4I8"/>
<dbReference type="CDD" id="cd06262">
    <property type="entry name" value="metallo-hydrolase-like_MBL-fold"/>
    <property type="match status" value="1"/>
</dbReference>
<dbReference type="GO" id="GO:0046872">
    <property type="term" value="F:metal ion binding"/>
    <property type="evidence" value="ECO:0007669"/>
    <property type="project" value="UniProtKB-KW"/>
</dbReference>
<protein>
    <submittedName>
        <fullName evidence="6">MBL fold metallo-hydrolase</fullName>
    </submittedName>
</protein>
<proteinExistence type="predicted"/>
<dbReference type="InterPro" id="IPR051453">
    <property type="entry name" value="MBL_Glyoxalase_II"/>
</dbReference>
<dbReference type="Pfam" id="PF00753">
    <property type="entry name" value="Lactamase_B"/>
    <property type="match status" value="1"/>
</dbReference>
<name>A0A7C5X4I8_9AQUI</name>
<reference evidence="6" key="1">
    <citation type="journal article" date="2020" name="mSystems">
        <title>Genome- and Community-Level Interaction Insights into Carbon Utilization and Element Cycling Functions of Hydrothermarchaeota in Hydrothermal Sediment.</title>
        <authorList>
            <person name="Zhou Z."/>
            <person name="Liu Y."/>
            <person name="Xu W."/>
            <person name="Pan J."/>
            <person name="Luo Z.H."/>
            <person name="Li M."/>
        </authorList>
    </citation>
    <scope>NUCLEOTIDE SEQUENCE [LARGE SCALE GENOMIC DNA]</scope>
    <source>
        <strain evidence="6">SpSt-114</strain>
    </source>
</reference>